<dbReference type="Proteomes" id="UP000557717">
    <property type="component" value="Unassembled WGS sequence"/>
</dbReference>
<evidence type="ECO:0000256" key="2">
    <source>
        <dbReference type="ARBA" id="ARBA00022670"/>
    </source>
</evidence>
<dbReference type="Gene3D" id="3.90.1720.10">
    <property type="entry name" value="endopeptidase domain like (from Nostoc punctiforme)"/>
    <property type="match status" value="1"/>
</dbReference>
<feature type="transmembrane region" description="Helical" evidence="5">
    <location>
        <begin position="56"/>
        <end position="73"/>
    </location>
</feature>
<feature type="transmembrane region" description="Helical" evidence="5">
    <location>
        <begin position="31"/>
        <end position="49"/>
    </location>
</feature>
<dbReference type="PANTHER" id="PTHR47359">
    <property type="entry name" value="PEPTIDOGLYCAN DL-ENDOPEPTIDASE CWLO"/>
    <property type="match status" value="1"/>
</dbReference>
<dbReference type="InterPro" id="IPR051794">
    <property type="entry name" value="PG_Endopeptidase_C40"/>
</dbReference>
<dbReference type="Pfam" id="PF00877">
    <property type="entry name" value="NLPC_P60"/>
    <property type="match status" value="1"/>
</dbReference>
<comment type="caution">
    <text evidence="7">The sequence shown here is derived from an EMBL/GenBank/DDBJ whole genome shotgun (WGS) entry which is preliminary data.</text>
</comment>
<sequence>MFKRLAGLMVVCWVAMGMILRHPVSSGWLRLGWVLCGSSALLLLLALVWRKRVWRWSLVGSGALVLWVGLLLPQRAIEPTKLRKGYLERLVHYRGTPYFWGGEGRQGIDCSGLPRRALRDALAEEVFRRGNGTALRALLEMWWFDSSAKALSEGYRGWTRSTGVHGTVSTLTDEKLEPGDLAVTEGGVHVMVYLGEGQWIQAEPDRAKVVVSDGKSDPTAWFDLPVGVHRWSLLDGGG</sequence>
<comment type="similarity">
    <text evidence="1">Belongs to the peptidase C40 family.</text>
</comment>
<dbReference type="InterPro" id="IPR038765">
    <property type="entry name" value="Papain-like_cys_pep_sf"/>
</dbReference>
<evidence type="ECO:0000313" key="7">
    <source>
        <dbReference type="EMBL" id="MBB5352079.1"/>
    </source>
</evidence>
<dbReference type="AlphaFoldDB" id="A0A840VE22"/>
<evidence type="ECO:0000256" key="4">
    <source>
        <dbReference type="ARBA" id="ARBA00022807"/>
    </source>
</evidence>
<evidence type="ECO:0000259" key="6">
    <source>
        <dbReference type="PROSITE" id="PS51935"/>
    </source>
</evidence>
<reference evidence="7 8" key="1">
    <citation type="submission" date="2020-08" db="EMBL/GenBank/DDBJ databases">
        <title>Genomic Encyclopedia of Type Strains, Phase IV (KMG-IV): sequencing the most valuable type-strain genomes for metagenomic binning, comparative biology and taxonomic classification.</title>
        <authorList>
            <person name="Goeker M."/>
        </authorList>
    </citation>
    <scope>NUCLEOTIDE SEQUENCE [LARGE SCALE GENOMIC DNA]</scope>
    <source>
        <strain evidence="7 8">YC6886</strain>
    </source>
</reference>
<organism evidence="7 8">
    <name type="scientific">Haloferula luteola</name>
    <dbReference type="NCBI Taxonomy" id="595692"/>
    <lineage>
        <taxon>Bacteria</taxon>
        <taxon>Pseudomonadati</taxon>
        <taxon>Verrucomicrobiota</taxon>
        <taxon>Verrucomicrobiia</taxon>
        <taxon>Verrucomicrobiales</taxon>
        <taxon>Verrucomicrobiaceae</taxon>
        <taxon>Haloferula</taxon>
    </lineage>
</organism>
<dbReference type="GO" id="GO:0008234">
    <property type="term" value="F:cysteine-type peptidase activity"/>
    <property type="evidence" value="ECO:0007669"/>
    <property type="project" value="UniProtKB-KW"/>
</dbReference>
<evidence type="ECO:0000256" key="5">
    <source>
        <dbReference type="SAM" id="Phobius"/>
    </source>
</evidence>
<feature type="domain" description="NlpC/P60" evidence="6">
    <location>
        <begin position="80"/>
        <end position="232"/>
    </location>
</feature>
<dbReference type="EMBL" id="JACHFD010000010">
    <property type="protein sequence ID" value="MBB5352079.1"/>
    <property type="molecule type" value="Genomic_DNA"/>
</dbReference>
<accession>A0A840VE22</accession>
<keyword evidence="3" id="KW-0378">Hydrolase</keyword>
<protein>
    <recommendedName>
        <fullName evidence="6">NlpC/P60 domain-containing protein</fullName>
    </recommendedName>
</protein>
<proteinExistence type="inferred from homology"/>
<keyword evidence="5" id="KW-0812">Transmembrane</keyword>
<keyword evidence="4" id="KW-0788">Thiol protease</keyword>
<dbReference type="InterPro" id="IPR000064">
    <property type="entry name" value="NLP_P60_dom"/>
</dbReference>
<keyword evidence="8" id="KW-1185">Reference proteome</keyword>
<dbReference type="SUPFAM" id="SSF54001">
    <property type="entry name" value="Cysteine proteinases"/>
    <property type="match status" value="1"/>
</dbReference>
<keyword evidence="5" id="KW-0472">Membrane</keyword>
<name>A0A840VE22_9BACT</name>
<dbReference type="GO" id="GO:0006508">
    <property type="term" value="P:proteolysis"/>
    <property type="evidence" value="ECO:0007669"/>
    <property type="project" value="UniProtKB-KW"/>
</dbReference>
<dbReference type="PANTHER" id="PTHR47359:SF3">
    <property type="entry name" value="NLP_P60 DOMAIN-CONTAINING PROTEIN-RELATED"/>
    <property type="match status" value="1"/>
</dbReference>
<keyword evidence="5" id="KW-1133">Transmembrane helix</keyword>
<evidence type="ECO:0000256" key="3">
    <source>
        <dbReference type="ARBA" id="ARBA00022801"/>
    </source>
</evidence>
<keyword evidence="2" id="KW-0645">Protease</keyword>
<gene>
    <name evidence="7" type="ORF">HNR46_002320</name>
</gene>
<evidence type="ECO:0000256" key="1">
    <source>
        <dbReference type="ARBA" id="ARBA00007074"/>
    </source>
</evidence>
<dbReference type="RefSeq" id="WP_184018813.1">
    <property type="nucleotide sequence ID" value="NZ_JACHFD010000010.1"/>
</dbReference>
<dbReference type="PROSITE" id="PS51935">
    <property type="entry name" value="NLPC_P60"/>
    <property type="match status" value="1"/>
</dbReference>
<evidence type="ECO:0000313" key="8">
    <source>
        <dbReference type="Proteomes" id="UP000557717"/>
    </source>
</evidence>